<keyword evidence="6" id="KW-1185">Reference proteome</keyword>
<reference evidence="7" key="1">
    <citation type="submission" date="2017-02" db="UniProtKB">
        <authorList>
            <consortium name="WormBaseParasite"/>
        </authorList>
    </citation>
    <scope>IDENTIFICATION</scope>
</reference>
<comment type="similarity">
    <text evidence="1 2">Belongs to the small heat shock protein (HSP20) family.</text>
</comment>
<accession>A0A0N4WZW5</accession>
<dbReference type="SUPFAM" id="SSF49764">
    <property type="entry name" value="HSP20-like chaperones"/>
    <property type="match status" value="1"/>
</dbReference>
<dbReference type="InterPro" id="IPR002068">
    <property type="entry name" value="A-crystallin/Hsp20_dom"/>
</dbReference>
<evidence type="ECO:0000256" key="3">
    <source>
        <dbReference type="SAM" id="MobiDB-lite"/>
    </source>
</evidence>
<dbReference type="InterPro" id="IPR001436">
    <property type="entry name" value="Alpha-crystallin/sHSP_animal"/>
</dbReference>
<dbReference type="OMA" id="EGHENRR"/>
<dbReference type="PROSITE" id="PS01031">
    <property type="entry name" value="SHSP"/>
    <property type="match status" value="1"/>
</dbReference>
<dbReference type="OrthoDB" id="1431247at2759"/>
<dbReference type="Pfam" id="PF00011">
    <property type="entry name" value="HSP20"/>
    <property type="match status" value="1"/>
</dbReference>
<dbReference type="CDD" id="cd06526">
    <property type="entry name" value="metazoan_ACD"/>
    <property type="match status" value="1"/>
</dbReference>
<dbReference type="Gene3D" id="2.60.40.790">
    <property type="match status" value="1"/>
</dbReference>
<dbReference type="PRINTS" id="PR00299">
    <property type="entry name" value="ACRYSTALLIN"/>
</dbReference>
<dbReference type="STRING" id="6290.A0A0N4WZW5"/>
<evidence type="ECO:0000256" key="1">
    <source>
        <dbReference type="PROSITE-ProRule" id="PRU00285"/>
    </source>
</evidence>
<dbReference type="PANTHER" id="PTHR45640">
    <property type="entry name" value="HEAT SHOCK PROTEIN HSP-12.2-RELATED"/>
    <property type="match status" value="1"/>
</dbReference>
<evidence type="ECO:0000259" key="4">
    <source>
        <dbReference type="PROSITE" id="PS01031"/>
    </source>
</evidence>
<dbReference type="EMBL" id="UZAF01020000">
    <property type="protein sequence ID" value="VDO65435.1"/>
    <property type="molecule type" value="Genomic_DNA"/>
</dbReference>
<evidence type="ECO:0000313" key="5">
    <source>
        <dbReference type="EMBL" id="VDO65435.1"/>
    </source>
</evidence>
<proteinExistence type="inferred from homology"/>
<evidence type="ECO:0000313" key="6">
    <source>
        <dbReference type="Proteomes" id="UP000268014"/>
    </source>
</evidence>
<dbReference type="GO" id="GO:0051082">
    <property type="term" value="F:unfolded protein binding"/>
    <property type="evidence" value="ECO:0007669"/>
    <property type="project" value="TreeGrafter"/>
</dbReference>
<dbReference type="AlphaFoldDB" id="A0A0N4WZW5"/>
<dbReference type="InterPro" id="IPR008978">
    <property type="entry name" value="HSP20-like_chaperone"/>
</dbReference>
<sequence>MLGLCPVRRTIDHRMRDNLRDLRRSERDIFPYWTEADHSVLHVGNETQQMVDDDKKFGVFLDVSQFRPDELNVHLEGQELIIEGKQEHKATNGALLRSFTRKWLLPKNVDLESIRTQLDDKGHLSVEASKNPEGHENRRTIPIMIKH</sequence>
<dbReference type="GO" id="GO:0042026">
    <property type="term" value="P:protein refolding"/>
    <property type="evidence" value="ECO:0007669"/>
    <property type="project" value="TreeGrafter"/>
</dbReference>
<dbReference type="Proteomes" id="UP000268014">
    <property type="component" value="Unassembled WGS sequence"/>
</dbReference>
<feature type="region of interest" description="Disordered" evidence="3">
    <location>
        <begin position="128"/>
        <end position="147"/>
    </location>
</feature>
<dbReference type="GO" id="GO:0005634">
    <property type="term" value="C:nucleus"/>
    <property type="evidence" value="ECO:0007669"/>
    <property type="project" value="TreeGrafter"/>
</dbReference>
<reference evidence="5 6" key="2">
    <citation type="submission" date="2018-11" db="EMBL/GenBank/DDBJ databases">
        <authorList>
            <consortium name="Pathogen Informatics"/>
        </authorList>
    </citation>
    <scope>NUCLEOTIDE SEQUENCE [LARGE SCALE GENOMIC DNA]</scope>
    <source>
        <strain evidence="5 6">MHpl1</strain>
    </source>
</reference>
<name>A0A0N4WZW5_HAEPC</name>
<dbReference type="GO" id="GO:0009408">
    <property type="term" value="P:response to heat"/>
    <property type="evidence" value="ECO:0007669"/>
    <property type="project" value="TreeGrafter"/>
</dbReference>
<protein>
    <submittedName>
        <fullName evidence="7">SHSP domain-containing protein</fullName>
    </submittedName>
</protein>
<evidence type="ECO:0000313" key="7">
    <source>
        <dbReference type="WBParaSite" id="HPLM_0001751201-mRNA-1"/>
    </source>
</evidence>
<feature type="compositionally biased region" description="Basic and acidic residues" evidence="3">
    <location>
        <begin position="128"/>
        <end position="139"/>
    </location>
</feature>
<dbReference type="WBParaSite" id="HPLM_0001751201-mRNA-1">
    <property type="protein sequence ID" value="HPLM_0001751201-mRNA-1"/>
    <property type="gene ID" value="HPLM_0001751201"/>
</dbReference>
<feature type="domain" description="SHSP" evidence="4">
    <location>
        <begin position="38"/>
        <end position="146"/>
    </location>
</feature>
<gene>
    <name evidence="5" type="ORF">HPLM_LOCUS17504</name>
</gene>
<organism evidence="7">
    <name type="scientific">Haemonchus placei</name>
    <name type="common">Barber's pole worm</name>
    <dbReference type="NCBI Taxonomy" id="6290"/>
    <lineage>
        <taxon>Eukaryota</taxon>
        <taxon>Metazoa</taxon>
        <taxon>Ecdysozoa</taxon>
        <taxon>Nematoda</taxon>
        <taxon>Chromadorea</taxon>
        <taxon>Rhabditida</taxon>
        <taxon>Rhabditina</taxon>
        <taxon>Rhabditomorpha</taxon>
        <taxon>Strongyloidea</taxon>
        <taxon>Trichostrongylidae</taxon>
        <taxon>Haemonchus</taxon>
    </lineage>
</organism>
<dbReference type="PANTHER" id="PTHR45640:SF32">
    <property type="entry name" value="STRESS-INDUCED PROTEIN 1"/>
    <property type="match status" value="1"/>
</dbReference>
<evidence type="ECO:0000256" key="2">
    <source>
        <dbReference type="RuleBase" id="RU003616"/>
    </source>
</evidence>
<dbReference type="GO" id="GO:0036498">
    <property type="term" value="P:IRE1-mediated unfolded protein response"/>
    <property type="evidence" value="ECO:0007669"/>
    <property type="project" value="TreeGrafter"/>
</dbReference>
<dbReference type="GO" id="GO:0005737">
    <property type="term" value="C:cytoplasm"/>
    <property type="evidence" value="ECO:0007669"/>
    <property type="project" value="TreeGrafter"/>
</dbReference>